<comment type="caution">
    <text evidence="1">The sequence shown here is derived from an EMBL/GenBank/DDBJ whole genome shotgun (WGS) entry which is preliminary data.</text>
</comment>
<dbReference type="AlphaFoldDB" id="A0A918UXJ3"/>
<protein>
    <submittedName>
        <fullName evidence="1">Uncharacterized protein</fullName>
    </submittedName>
</protein>
<evidence type="ECO:0000313" key="2">
    <source>
        <dbReference type="Proteomes" id="UP000622166"/>
    </source>
</evidence>
<proteinExistence type="predicted"/>
<keyword evidence="2" id="KW-1185">Reference proteome</keyword>
<sequence>MVVHLERGRRFPVMVSLGTGLPTMRQFRITRFCPQLLAAVVTAIDQAALITMFAPASLGSKRYTDRCECATVIAKACTIRYPTEAPT</sequence>
<reference evidence="1" key="1">
    <citation type="journal article" date="2014" name="Int. J. Syst. Evol. Microbiol.">
        <title>Complete genome sequence of Corynebacterium casei LMG S-19264T (=DSM 44701T), isolated from a smear-ripened cheese.</title>
        <authorList>
            <consortium name="US DOE Joint Genome Institute (JGI-PGF)"/>
            <person name="Walter F."/>
            <person name="Albersmeier A."/>
            <person name="Kalinowski J."/>
            <person name="Ruckert C."/>
        </authorList>
    </citation>
    <scope>NUCLEOTIDE SEQUENCE</scope>
    <source>
        <strain evidence="1">JCM 4815</strain>
    </source>
</reference>
<reference evidence="1" key="2">
    <citation type="submission" date="2020-09" db="EMBL/GenBank/DDBJ databases">
        <authorList>
            <person name="Sun Q."/>
            <person name="Ohkuma M."/>
        </authorList>
    </citation>
    <scope>NUCLEOTIDE SEQUENCE</scope>
    <source>
        <strain evidence="1">JCM 4815</strain>
    </source>
</reference>
<dbReference type="Proteomes" id="UP000622166">
    <property type="component" value="Unassembled WGS sequence"/>
</dbReference>
<organism evidence="1 2">
    <name type="scientific">Streptomyces poonensis</name>
    <dbReference type="NCBI Taxonomy" id="68255"/>
    <lineage>
        <taxon>Bacteria</taxon>
        <taxon>Bacillati</taxon>
        <taxon>Actinomycetota</taxon>
        <taxon>Actinomycetes</taxon>
        <taxon>Kitasatosporales</taxon>
        <taxon>Streptomycetaceae</taxon>
        <taxon>Streptomyces</taxon>
    </lineage>
</organism>
<gene>
    <name evidence="1" type="ORF">GCM10010365_71050</name>
</gene>
<evidence type="ECO:0000313" key="1">
    <source>
        <dbReference type="EMBL" id="GGZ39998.1"/>
    </source>
</evidence>
<dbReference type="RefSeq" id="WP_189866588.1">
    <property type="nucleotide sequence ID" value="NZ_BMVW01000023.1"/>
</dbReference>
<accession>A0A918UXJ3</accession>
<name>A0A918UXJ3_9ACTN</name>
<dbReference type="EMBL" id="BMVW01000023">
    <property type="protein sequence ID" value="GGZ39998.1"/>
    <property type="molecule type" value="Genomic_DNA"/>
</dbReference>